<feature type="region of interest" description="Disordered" evidence="3">
    <location>
        <begin position="756"/>
        <end position="941"/>
    </location>
</feature>
<dbReference type="Pfam" id="PF13855">
    <property type="entry name" value="LRR_8"/>
    <property type="match status" value="1"/>
</dbReference>
<feature type="region of interest" description="Disordered" evidence="3">
    <location>
        <begin position="440"/>
        <end position="485"/>
    </location>
</feature>
<feature type="compositionally biased region" description="Low complexity" evidence="3">
    <location>
        <begin position="789"/>
        <end position="805"/>
    </location>
</feature>
<dbReference type="VEuPathDB" id="FungiDB:A1Q1_03601"/>
<dbReference type="SMART" id="SM00364">
    <property type="entry name" value="LRR_BAC"/>
    <property type="match status" value="2"/>
</dbReference>
<feature type="compositionally biased region" description="Low complexity" evidence="3">
    <location>
        <begin position="917"/>
        <end position="932"/>
    </location>
</feature>
<dbReference type="GeneID" id="25987114"/>
<feature type="region of interest" description="Disordered" evidence="3">
    <location>
        <begin position="285"/>
        <end position="316"/>
    </location>
</feature>
<dbReference type="Pfam" id="PF10428">
    <property type="entry name" value="SOG2"/>
    <property type="match status" value="1"/>
</dbReference>
<feature type="compositionally biased region" description="Basic and acidic residues" evidence="3">
    <location>
        <begin position="295"/>
        <end position="316"/>
    </location>
</feature>
<feature type="compositionally biased region" description="Polar residues" evidence="3">
    <location>
        <begin position="821"/>
        <end position="830"/>
    </location>
</feature>
<feature type="compositionally biased region" description="Low complexity" evidence="3">
    <location>
        <begin position="447"/>
        <end position="464"/>
    </location>
</feature>
<dbReference type="RefSeq" id="XP_014178874.1">
    <property type="nucleotide sequence ID" value="XM_014323399.1"/>
</dbReference>
<evidence type="ECO:0000313" key="5">
    <source>
        <dbReference type="Proteomes" id="UP000002748"/>
    </source>
</evidence>
<dbReference type="AlphaFoldDB" id="J6EXK0"/>
<dbReference type="OrthoDB" id="1394818at2759"/>
<feature type="compositionally biased region" description="Low complexity" evidence="3">
    <location>
        <begin position="1215"/>
        <end position="1227"/>
    </location>
</feature>
<dbReference type="Proteomes" id="UP000002748">
    <property type="component" value="Unassembled WGS sequence"/>
</dbReference>
<organism evidence="4 5">
    <name type="scientific">Trichosporon asahii var. asahii (strain ATCC 90039 / CBS 2479 / JCM 2466 / KCTC 7840 / NBRC 103889/ NCYC 2677 / UAMH 7654)</name>
    <name type="common">Yeast</name>
    <dbReference type="NCBI Taxonomy" id="1186058"/>
    <lineage>
        <taxon>Eukaryota</taxon>
        <taxon>Fungi</taxon>
        <taxon>Dikarya</taxon>
        <taxon>Basidiomycota</taxon>
        <taxon>Agaricomycotina</taxon>
        <taxon>Tremellomycetes</taxon>
        <taxon>Trichosporonales</taxon>
        <taxon>Trichosporonaceae</taxon>
        <taxon>Trichosporon</taxon>
    </lineage>
</organism>
<evidence type="ECO:0000256" key="1">
    <source>
        <dbReference type="ARBA" id="ARBA00022614"/>
    </source>
</evidence>
<keyword evidence="2" id="KW-0677">Repeat</keyword>
<evidence type="ECO:0008006" key="6">
    <source>
        <dbReference type="Google" id="ProtNLM"/>
    </source>
</evidence>
<dbReference type="SMART" id="SM00369">
    <property type="entry name" value="LRR_TYP"/>
    <property type="match status" value="3"/>
</dbReference>
<feature type="compositionally biased region" description="Low complexity" evidence="3">
    <location>
        <begin position="89"/>
        <end position="107"/>
    </location>
</feature>
<keyword evidence="1" id="KW-0433">Leucine-rich repeat</keyword>
<dbReference type="Gene3D" id="3.80.10.10">
    <property type="entry name" value="Ribonuclease Inhibitor"/>
    <property type="match status" value="1"/>
</dbReference>
<evidence type="ECO:0000256" key="2">
    <source>
        <dbReference type="ARBA" id="ARBA00022737"/>
    </source>
</evidence>
<feature type="compositionally biased region" description="Polar residues" evidence="3">
    <location>
        <begin position="70"/>
        <end position="79"/>
    </location>
</feature>
<evidence type="ECO:0000256" key="3">
    <source>
        <dbReference type="SAM" id="MobiDB-lite"/>
    </source>
</evidence>
<dbReference type="PANTHER" id="PTHR24366">
    <property type="entry name" value="IG(IMMUNOGLOBULIN) AND LRR(LEUCINE RICH REPEAT) DOMAINS"/>
    <property type="match status" value="1"/>
</dbReference>
<protein>
    <recommendedName>
        <fullName evidence="6">RAM signaling network component</fullName>
    </recommendedName>
</protein>
<dbReference type="InterPro" id="IPR019487">
    <property type="entry name" value="RAM_signalling_pathway_SOG2"/>
</dbReference>
<feature type="region of interest" description="Disordered" evidence="3">
    <location>
        <begin position="1"/>
        <end position="114"/>
    </location>
</feature>
<dbReference type="KEGG" id="tasa:A1Q1_03601"/>
<dbReference type="SUPFAM" id="SSF52058">
    <property type="entry name" value="L domain-like"/>
    <property type="match status" value="1"/>
</dbReference>
<comment type="caution">
    <text evidence="4">The sequence shown here is derived from an EMBL/GenBank/DDBJ whole genome shotgun (WGS) entry which is preliminary data.</text>
</comment>
<dbReference type="EMBL" id="ALBS01000238">
    <property type="protein sequence ID" value="EJT47542.1"/>
    <property type="molecule type" value="Genomic_DNA"/>
</dbReference>
<feature type="compositionally biased region" description="Basic and acidic residues" evidence="3">
    <location>
        <begin position="381"/>
        <end position="395"/>
    </location>
</feature>
<feature type="compositionally biased region" description="Low complexity" evidence="3">
    <location>
        <begin position="22"/>
        <end position="34"/>
    </location>
</feature>
<feature type="region of interest" description="Disordered" evidence="3">
    <location>
        <begin position="1204"/>
        <end position="1273"/>
    </location>
</feature>
<dbReference type="HOGENOM" id="CLU_006272_0_0_1"/>
<feature type="compositionally biased region" description="Low complexity" evidence="3">
    <location>
        <begin position="885"/>
        <end position="894"/>
    </location>
</feature>
<sequence length="1273" mass="137345">MTRPLPSFPTPNPTGGAAMTNSSSSHSLSPLASATDMPTVRLRSNSVTTEATKQSAAAVAAERIHGAPQPHQNDQSQTVSTPPAPRPPRSVYRSPPDNNWSPPSNGNAPEQQSSANAVKRLIHMALEHSKDEGETLDLSRQRLDKITDDAVEMFHSKVGKDKKGVWRLALSYNQLRDGTISPHFSSLNRLRYLNLKSNLLTFVPPCVSVLLVASLTSQIAELPALEILDLSKNQLTTLPESPGRLAALKVLSLSDNHIVTLPTYLIAFDKLKVFKVDQNPIQWPPRDVLGPLAETDAKGRHDPNNKDKPKRDEDLRPWIQNMKRWLQEQVGDTTRFSERERERARVEDDTYLASEEEPNETAAEPEHNESFESTTSQPANRMDDAETREPREREASPFSPVKPIPWGQRVRAATVSEDSLVNTTNAATANASTLSLPSHALAHDRSVSSSSTPPVSASTSSSSSGLPVVPKPQIVQPLPSGHARGASYTATQRMSGTLQAKKSLPDLRQSHAKIIEERRGEAKDEVRPLGMGINRITALKDSLAPERRGLQKMSSIEALRPRHEALVKMDVRRESQDGPTIDESRNSYFRRVSMLPPSTISKAVSPSLLMFIDAIRGLLFALTQLHGALRQYLNFAVSDRVAGVFSRVLEPAGMYLATLINALDRFDSTSRRSAPSTSAVRGVIGAAKESVAVFGKIVAVVRLQTPAFRDADVRYTRQLLLSIYGGMAEVAMSWKSMVPLLADVRTLLLPESLRAPPMSKASSMTGRTPVSPILERSEPKPREQVPFPTHIHSQSQSQTHSRTPSLGQGQSPERVVRRDLTASTTTSPRSRGNRRHAGSFSTQDVERGMMMGSPLGFTRTEWPDPTIHEDLEGVDTGPSPPPFPLAAQPEQPAEGTPSFAGRQHLPLLPSQPRSRHGQSSSAGSSYLSAPGGQRNLSVDVRPPTPASATLFDDDLLDVLETATEIGFSVWLRLAEEIGASSSYDSQPGHMRGDSASSSISGRLGLSLLTDDRRRPPTIPPKEYGDLVHLLSVAEQVTTALRESLMALRANPFAYAHTTLPDDAQAFIRNVVKVTGLIKALSAQHTFSTGMRQGMRRLTQATRECAILIQVSSMRPTQSTPALVPAPTGTTTYAASSHGAGSSYGGFGASYSGHAGHASSFGGASVGGASAYSGGTSYGTSFGASSFSTPGPTYYSTSYNDYASSSEDLSAPVPPAQARSASPSASASTTSLHSGLKGLQLPAKQALKRQERFNSPSPSPPTERRGVANALVSH</sequence>
<feature type="compositionally biased region" description="Pro residues" evidence="3">
    <location>
        <begin position="1"/>
        <end position="12"/>
    </location>
</feature>
<reference evidence="4 5" key="1">
    <citation type="journal article" date="2012" name="Eukaryot. Cell">
        <title>Draft genome sequence of CBS 2479, the standard type strain of Trichosporon asahii.</title>
        <authorList>
            <person name="Yang R.Y."/>
            <person name="Li H.T."/>
            <person name="Zhu H."/>
            <person name="Zhou G.P."/>
            <person name="Wang M."/>
            <person name="Wang L."/>
        </authorList>
    </citation>
    <scope>NUCLEOTIDE SEQUENCE [LARGE SCALE GENOMIC DNA]</scope>
    <source>
        <strain evidence="5">ATCC 90039 / CBS 2479 / JCM 2466 / KCTC 7840 / NCYC 2677 / UAMH 7654</strain>
    </source>
</reference>
<dbReference type="InterPro" id="IPR032675">
    <property type="entry name" value="LRR_dom_sf"/>
</dbReference>
<evidence type="ECO:0000313" key="4">
    <source>
        <dbReference type="EMBL" id="EJT47542.1"/>
    </source>
</evidence>
<feature type="compositionally biased region" description="Basic and acidic residues" evidence="3">
    <location>
        <begin position="335"/>
        <end position="348"/>
    </location>
</feature>
<name>J6EXK0_TRIAS</name>
<dbReference type="InterPro" id="IPR003591">
    <property type="entry name" value="Leu-rich_rpt_typical-subtyp"/>
</dbReference>
<feature type="region of interest" description="Disordered" evidence="3">
    <location>
        <begin position="329"/>
        <end position="405"/>
    </location>
</feature>
<dbReference type="PANTHER" id="PTHR24366:SF96">
    <property type="entry name" value="LEUCINE RICH REPEAT CONTAINING 53"/>
    <property type="match status" value="1"/>
</dbReference>
<accession>J6EXK0</accession>
<dbReference type="InterPro" id="IPR001611">
    <property type="entry name" value="Leu-rich_rpt"/>
</dbReference>
<gene>
    <name evidence="4" type="ORF">A1Q1_03601</name>
</gene>
<feature type="compositionally biased region" description="Polar residues" evidence="3">
    <location>
        <begin position="42"/>
        <end position="55"/>
    </location>
</feature>
<proteinExistence type="predicted"/>
<dbReference type="PROSITE" id="PS51450">
    <property type="entry name" value="LRR"/>
    <property type="match status" value="1"/>
</dbReference>